<comment type="similarity">
    <text evidence="1">Belongs to the UPF0758 family.</text>
</comment>
<dbReference type="EMBL" id="FRCP01000008">
    <property type="protein sequence ID" value="SHM29642.1"/>
    <property type="molecule type" value="Genomic_DNA"/>
</dbReference>
<protein>
    <submittedName>
        <fullName evidence="8">DNA repair protein RadC</fullName>
    </submittedName>
</protein>
<proteinExistence type="inferred from homology"/>
<evidence type="ECO:0000259" key="7">
    <source>
        <dbReference type="PROSITE" id="PS50249"/>
    </source>
</evidence>
<dbReference type="Proteomes" id="UP000184038">
    <property type="component" value="Unassembled WGS sequence"/>
</dbReference>
<dbReference type="GO" id="GO:0008237">
    <property type="term" value="F:metallopeptidase activity"/>
    <property type="evidence" value="ECO:0007669"/>
    <property type="project" value="UniProtKB-KW"/>
</dbReference>
<feature type="domain" description="MPN" evidence="7">
    <location>
        <begin position="36"/>
        <end position="160"/>
    </location>
</feature>
<dbReference type="PROSITE" id="PS50249">
    <property type="entry name" value="MPN"/>
    <property type="match status" value="1"/>
</dbReference>
<keyword evidence="9" id="KW-1185">Reference proteome</keyword>
<evidence type="ECO:0000256" key="4">
    <source>
        <dbReference type="ARBA" id="ARBA00022801"/>
    </source>
</evidence>
<accession>A0A1M7HM91</accession>
<dbReference type="InterPro" id="IPR001405">
    <property type="entry name" value="UPF0758"/>
</dbReference>
<keyword evidence="4" id="KW-0378">Hydrolase</keyword>
<evidence type="ECO:0000313" key="9">
    <source>
        <dbReference type="Proteomes" id="UP000184038"/>
    </source>
</evidence>
<evidence type="ECO:0000313" key="8">
    <source>
        <dbReference type="EMBL" id="SHM29642.1"/>
    </source>
</evidence>
<dbReference type="Pfam" id="PF04002">
    <property type="entry name" value="RadC"/>
    <property type="match status" value="1"/>
</dbReference>
<dbReference type="CDD" id="cd08071">
    <property type="entry name" value="MPN_DUF2466"/>
    <property type="match status" value="1"/>
</dbReference>
<evidence type="ECO:0000256" key="1">
    <source>
        <dbReference type="ARBA" id="ARBA00010243"/>
    </source>
</evidence>
<dbReference type="GO" id="GO:0046872">
    <property type="term" value="F:metal ion binding"/>
    <property type="evidence" value="ECO:0007669"/>
    <property type="project" value="UniProtKB-KW"/>
</dbReference>
<dbReference type="GO" id="GO:0006508">
    <property type="term" value="P:proteolysis"/>
    <property type="evidence" value="ECO:0007669"/>
    <property type="project" value="UniProtKB-KW"/>
</dbReference>
<reference evidence="8 9" key="1">
    <citation type="submission" date="2016-11" db="EMBL/GenBank/DDBJ databases">
        <authorList>
            <person name="Jaros S."/>
            <person name="Januszkiewicz K."/>
            <person name="Wedrychowicz H."/>
        </authorList>
    </citation>
    <scope>NUCLEOTIDE SEQUENCE [LARGE SCALE GENOMIC DNA]</scope>
    <source>
        <strain evidence="8 9">DSM 15930</strain>
    </source>
</reference>
<name>A0A1M7HM91_9FIRM</name>
<dbReference type="STRING" id="1120996.SAMN02746066_01457"/>
<keyword evidence="6" id="KW-0482">Metalloprotease</keyword>
<keyword evidence="2" id="KW-0645">Protease</keyword>
<evidence type="ECO:0000256" key="6">
    <source>
        <dbReference type="ARBA" id="ARBA00023049"/>
    </source>
</evidence>
<dbReference type="AlphaFoldDB" id="A0A1M7HM91"/>
<organism evidence="8 9">
    <name type="scientific">Anaerosporobacter mobilis DSM 15930</name>
    <dbReference type="NCBI Taxonomy" id="1120996"/>
    <lineage>
        <taxon>Bacteria</taxon>
        <taxon>Bacillati</taxon>
        <taxon>Bacillota</taxon>
        <taxon>Clostridia</taxon>
        <taxon>Lachnospirales</taxon>
        <taxon>Lachnospiraceae</taxon>
        <taxon>Anaerosporobacter</taxon>
    </lineage>
</organism>
<evidence type="ECO:0000256" key="5">
    <source>
        <dbReference type="ARBA" id="ARBA00022833"/>
    </source>
</evidence>
<evidence type="ECO:0000256" key="3">
    <source>
        <dbReference type="ARBA" id="ARBA00022723"/>
    </source>
</evidence>
<evidence type="ECO:0000256" key="2">
    <source>
        <dbReference type="ARBA" id="ARBA00022670"/>
    </source>
</evidence>
<dbReference type="InterPro" id="IPR037518">
    <property type="entry name" value="MPN"/>
</dbReference>
<sequence>MEKSNKMSTIPLTNPFELEVVSIRLVKDAPICSGHQITKPEDAVELVGKYLCEMDREVLCVINLKTDGTPINCNIVSIGAIDETVAHPREIFKSSILCNASRIMLVHNHPSSNLEPSKADVRLTDRMIKVGDLMGIPLIDHVIVGGDNSKYFSLRAREMLKSPDILLQSNYRQLDFESQLVAEKRKSR</sequence>
<dbReference type="PANTHER" id="PTHR30471:SF3">
    <property type="entry name" value="UPF0758 PROTEIN YEES-RELATED"/>
    <property type="match status" value="1"/>
</dbReference>
<keyword evidence="3" id="KW-0479">Metal-binding</keyword>
<dbReference type="InterPro" id="IPR025657">
    <property type="entry name" value="RadC_JAB"/>
</dbReference>
<gene>
    <name evidence="8" type="ORF">SAMN02746066_01457</name>
</gene>
<dbReference type="RefSeq" id="WP_242952497.1">
    <property type="nucleotide sequence ID" value="NZ_FRCP01000008.1"/>
</dbReference>
<dbReference type="PANTHER" id="PTHR30471">
    <property type="entry name" value="DNA REPAIR PROTEIN RADC"/>
    <property type="match status" value="1"/>
</dbReference>
<keyword evidence="5" id="KW-0862">Zinc</keyword>
<dbReference type="Gene3D" id="3.40.140.10">
    <property type="entry name" value="Cytidine Deaminase, domain 2"/>
    <property type="match status" value="1"/>
</dbReference>